<sequence>MIPKVAAHFLHFSRAAAAVQNQAQQSLRNVLQFQSAIPASASPSVGASGSVGWGGASSSSWGSAGGAKYHAGSRFYNGYTGAGRAITQANSSNTDGNNSTTDDAEERPLYMSRRSTSGTAGARTRMRSHSISFSAQERRERGDKLGVLEVVQMHARYRHAFAANSAISDPPLAILPNLVSSQAIPDPDEPSPSRVLVRRNSTSAATDAPLSESHDIPPTLLQPGLDANVGSEMYGIPSDTNARALWTAMTTAMEEMDFGRVKECVAQILQAPAAYPIQVYHRAIEALMHVNGNQKLVHDILLIYQSMLSKNVVPNNHTYQLLLVVLCKRDGVVMLAIDSLGLRKKVLGDLEEVGSALEAHAIACRKMEEEQCLESALALFETASNRPHFELPVFAFNLLIQSCAQRGLINEAIRIFSVLEKQPHSRPNAWTYAYLVSTFAAGNDPEGAREVFDELLRNLEGPKRASIIAPKSASRAIAQAWDMMAKAYFRAGRPEEAITLLELMMDAPATAASELSRIPRPTSATFTIFIERFCDLGDVDSAFTWFNRVLEQSSVKPAEGDHSYYPPPPHSAAWALILSALARHGRHEEFNQLFHTHVGDSIRRNESIGNDVYSLFLHSNLRTLRGLDRADGQFSTILGMMLDILPKIPMDTPTLGEHRQEATLRLVEVAVEAGRPGDAARSLCRMLQASLRPWSDLTHRPVRPDQIQARMRQLRPLLISAVQCFFGLGQYGPPPLPIDVRSALSLARLGERFELDIFADTCHDIVQLYVEEKAKAVPGKFSKNDWVGLTKAFCAAEMSKSKAGGEAHMETFLKDLEALDPSILGGPHKEALGQALTMTRGREKAAELMRGLLPQDSASEAASNENEVPSTAPTSPADIKMEAEAVNTEASSLESSAPSIDMRESHKLERFLNPVFASDKLTGPLTAYSHIMRMAASHTYPSPSVLGKLINILGRQGEAEKVIALYNIAQNALAAIEYDKRWQTESWFLVEDSMIIALAHYGDVDSAHAHRARILEQGGAPSADAYGALIAGIRDTTDDATVAIELYEESQRLGVPPNVFLFNTTISKLAKARKAEYALELFRVMTQSSVRPTSVTYGAIIGACCRVGDGDAAERYFEEMMKAKGYKPRVPPFNTMIQFFVNTKPSRERALYYYNALLRNQIRPTAHTYKLMLDCYGAIEPVDTRSMEQVFARIVSDSSVKVQGTHWAALINSWGCISKDLDKAIAIFDSIATHPSTARSATAMPDAVVYEAMINVLVTNKRMDLIPTYLERLRNSNVHMTAYIANFVIKGYAALGDVTRAREVFESLQDPPTGVAASHNHASHEGDSTAPVDPSAPVYREPSTWEAMVRAELGAGERQRALDLLERMDHRMFPPAVVTRIRGIVRGDDIASSP</sequence>
<evidence type="ECO:0000256" key="2">
    <source>
        <dbReference type="PROSITE-ProRule" id="PRU00708"/>
    </source>
</evidence>
<dbReference type="EMBL" id="KL198039">
    <property type="protein sequence ID" value="KDQ14133.1"/>
    <property type="molecule type" value="Genomic_DNA"/>
</dbReference>
<dbReference type="NCBIfam" id="TIGR00756">
    <property type="entry name" value="PPR"/>
    <property type="match status" value="2"/>
</dbReference>
<dbReference type="STRING" id="930990.A0A067MED2"/>
<keyword evidence="1" id="KW-0677">Repeat</keyword>
<evidence type="ECO:0000256" key="3">
    <source>
        <dbReference type="SAM" id="MobiDB-lite"/>
    </source>
</evidence>
<dbReference type="FunCoup" id="A0A067MED2">
    <property type="interactions" value="168"/>
</dbReference>
<dbReference type="Proteomes" id="UP000027195">
    <property type="component" value="Unassembled WGS sequence"/>
</dbReference>
<feature type="region of interest" description="Disordered" evidence="3">
    <location>
        <begin position="87"/>
        <end position="128"/>
    </location>
</feature>
<dbReference type="InParanoid" id="A0A067MED2"/>
<dbReference type="Gene3D" id="1.25.40.10">
    <property type="entry name" value="Tetratricopeptide repeat domain"/>
    <property type="match status" value="4"/>
</dbReference>
<dbReference type="InterPro" id="IPR011990">
    <property type="entry name" value="TPR-like_helical_dom_sf"/>
</dbReference>
<feature type="region of interest" description="Disordered" evidence="3">
    <location>
        <begin position="1310"/>
        <end position="1336"/>
    </location>
</feature>
<dbReference type="OrthoDB" id="411857at2759"/>
<feature type="compositionally biased region" description="Polar residues" evidence="3">
    <location>
        <begin position="857"/>
        <end position="874"/>
    </location>
</feature>
<evidence type="ECO:0000256" key="1">
    <source>
        <dbReference type="ARBA" id="ARBA00022737"/>
    </source>
</evidence>
<dbReference type="PROSITE" id="PS51375">
    <property type="entry name" value="PPR"/>
    <property type="match status" value="3"/>
</dbReference>
<dbReference type="PANTHER" id="PTHR47933:SF40">
    <property type="entry name" value="PENTATRICOPEPTIDE REPEAT-CONTAINING PROTEIN 1, MITOCHONDRIAL-RELATED"/>
    <property type="match status" value="1"/>
</dbReference>
<name>A0A067MED2_BOTB1</name>
<feature type="repeat" description="PPR" evidence="2">
    <location>
        <begin position="1058"/>
        <end position="1092"/>
    </location>
</feature>
<dbReference type="SUPFAM" id="SSF48452">
    <property type="entry name" value="TPR-like"/>
    <property type="match status" value="1"/>
</dbReference>
<organism evidence="4 5">
    <name type="scientific">Botryobasidium botryosum (strain FD-172 SS1)</name>
    <dbReference type="NCBI Taxonomy" id="930990"/>
    <lineage>
        <taxon>Eukaryota</taxon>
        <taxon>Fungi</taxon>
        <taxon>Dikarya</taxon>
        <taxon>Basidiomycota</taxon>
        <taxon>Agaricomycotina</taxon>
        <taxon>Agaricomycetes</taxon>
        <taxon>Cantharellales</taxon>
        <taxon>Botryobasidiaceae</taxon>
        <taxon>Botryobasidium</taxon>
    </lineage>
</organism>
<feature type="repeat" description="PPR" evidence="2">
    <location>
        <begin position="1093"/>
        <end position="1128"/>
    </location>
</feature>
<proteinExistence type="predicted"/>
<dbReference type="PANTHER" id="PTHR47933">
    <property type="entry name" value="PENTATRICOPEPTIDE REPEAT-CONTAINING PROTEIN 1, MITOCHONDRIAL"/>
    <property type="match status" value="1"/>
</dbReference>
<dbReference type="HOGENOM" id="CLU_002074_1_0_1"/>
<feature type="repeat" description="PPR" evidence="2">
    <location>
        <begin position="522"/>
        <end position="557"/>
    </location>
</feature>
<protein>
    <recommendedName>
        <fullName evidence="6">Pentacotripeptide-repeat region of PRORP domain-containing protein</fullName>
    </recommendedName>
</protein>
<feature type="region of interest" description="Disordered" evidence="3">
    <location>
        <begin position="857"/>
        <end position="877"/>
    </location>
</feature>
<dbReference type="GO" id="GO:0003729">
    <property type="term" value="F:mRNA binding"/>
    <property type="evidence" value="ECO:0007669"/>
    <property type="project" value="TreeGrafter"/>
</dbReference>
<evidence type="ECO:0000313" key="5">
    <source>
        <dbReference type="Proteomes" id="UP000027195"/>
    </source>
</evidence>
<accession>A0A067MED2</accession>
<reference evidence="5" key="1">
    <citation type="journal article" date="2014" name="Proc. Natl. Acad. Sci. U.S.A.">
        <title>Extensive sampling of basidiomycete genomes demonstrates inadequacy of the white-rot/brown-rot paradigm for wood decay fungi.</title>
        <authorList>
            <person name="Riley R."/>
            <person name="Salamov A.A."/>
            <person name="Brown D.W."/>
            <person name="Nagy L.G."/>
            <person name="Floudas D."/>
            <person name="Held B.W."/>
            <person name="Levasseur A."/>
            <person name="Lombard V."/>
            <person name="Morin E."/>
            <person name="Otillar R."/>
            <person name="Lindquist E.A."/>
            <person name="Sun H."/>
            <person name="LaButti K.M."/>
            <person name="Schmutz J."/>
            <person name="Jabbour D."/>
            <person name="Luo H."/>
            <person name="Baker S.E."/>
            <person name="Pisabarro A.G."/>
            <person name="Walton J.D."/>
            <person name="Blanchette R.A."/>
            <person name="Henrissat B."/>
            <person name="Martin F."/>
            <person name="Cullen D."/>
            <person name="Hibbett D.S."/>
            <person name="Grigoriev I.V."/>
        </authorList>
    </citation>
    <scope>NUCLEOTIDE SEQUENCE [LARGE SCALE GENOMIC DNA]</scope>
    <source>
        <strain evidence="5">FD-172 SS1</strain>
    </source>
</reference>
<feature type="region of interest" description="Disordered" evidence="3">
    <location>
        <begin position="183"/>
        <end position="222"/>
    </location>
</feature>
<dbReference type="InterPro" id="IPR002885">
    <property type="entry name" value="PPR_rpt"/>
</dbReference>
<dbReference type="InterPro" id="IPR051240">
    <property type="entry name" value="Mito_RNA-Proc/Resp"/>
</dbReference>
<gene>
    <name evidence="4" type="ORF">BOTBODRAFT_32920</name>
</gene>
<feature type="compositionally biased region" description="Low complexity" evidence="3">
    <location>
        <begin position="90"/>
        <end position="101"/>
    </location>
</feature>
<dbReference type="Pfam" id="PF13041">
    <property type="entry name" value="PPR_2"/>
    <property type="match status" value="1"/>
</dbReference>
<evidence type="ECO:0008006" key="6">
    <source>
        <dbReference type="Google" id="ProtNLM"/>
    </source>
</evidence>
<keyword evidence="5" id="KW-1185">Reference proteome</keyword>
<evidence type="ECO:0000313" key="4">
    <source>
        <dbReference type="EMBL" id="KDQ14133.1"/>
    </source>
</evidence>
<dbReference type="Pfam" id="PF01535">
    <property type="entry name" value="PPR"/>
    <property type="match status" value="4"/>
</dbReference>